<dbReference type="InterPro" id="IPR000276">
    <property type="entry name" value="GPCR_Rhodpsn"/>
</dbReference>
<dbReference type="OrthoDB" id="10049706at2759"/>
<comment type="subcellular location">
    <subcellularLocation>
        <location evidence="1">Membrane</location>
        <topology evidence="1">Multi-pass membrane protein</topology>
    </subcellularLocation>
</comment>
<evidence type="ECO:0000256" key="1">
    <source>
        <dbReference type="ARBA" id="ARBA00004141"/>
    </source>
</evidence>
<feature type="domain" description="G-protein coupled receptors family 1 profile" evidence="10">
    <location>
        <begin position="20"/>
        <end position="89"/>
    </location>
</feature>
<keyword evidence="12" id="KW-1185">Reference proteome</keyword>
<dbReference type="InterPro" id="IPR017452">
    <property type="entry name" value="GPCR_Rhodpsn_7TM"/>
</dbReference>
<evidence type="ECO:0000256" key="3">
    <source>
        <dbReference type="ARBA" id="ARBA00022692"/>
    </source>
</evidence>
<evidence type="ECO:0000256" key="8">
    <source>
        <dbReference type="ARBA" id="ARBA00023224"/>
    </source>
</evidence>
<keyword evidence="4" id="KW-1133">Transmembrane helix</keyword>
<evidence type="ECO:0000256" key="5">
    <source>
        <dbReference type="ARBA" id="ARBA00023040"/>
    </source>
</evidence>
<dbReference type="Proteomes" id="UP000299102">
    <property type="component" value="Unassembled WGS sequence"/>
</dbReference>
<comment type="similarity">
    <text evidence="2 9">Belongs to the G-protein coupled receptor 1 family.</text>
</comment>
<protein>
    <submittedName>
        <fullName evidence="11">Neuropeptide CCHamide-1 receptor</fullName>
    </submittedName>
</protein>
<evidence type="ECO:0000313" key="11">
    <source>
        <dbReference type="EMBL" id="GBP60320.1"/>
    </source>
</evidence>
<dbReference type="Pfam" id="PF00001">
    <property type="entry name" value="7tm_1"/>
    <property type="match status" value="1"/>
</dbReference>
<gene>
    <name evidence="11" type="primary">CCHa1-R</name>
    <name evidence="11" type="ORF">EVAR_26732_1</name>
</gene>
<keyword evidence="5 9" id="KW-0297">G-protein coupled receptor</keyword>
<evidence type="ECO:0000256" key="7">
    <source>
        <dbReference type="ARBA" id="ARBA00023170"/>
    </source>
</evidence>
<keyword evidence="6" id="KW-0472">Membrane</keyword>
<evidence type="ECO:0000259" key="10">
    <source>
        <dbReference type="PROSITE" id="PS50262"/>
    </source>
</evidence>
<sequence>MKALILPPYTSLTILYHLRYILSLALADLLVINTCVPFTSIVYTVESWPWGESVCKISEAAKDVSIGVSVFTLTALSADRYFAIVDPLRKLHATARSPIAMVNFDHPTAECRLEHDDDHRHQCGDDDRRQLDVSFQAWKEWF</sequence>
<dbReference type="PROSITE" id="PS50262">
    <property type="entry name" value="G_PROTEIN_RECEP_F1_2"/>
    <property type="match status" value="1"/>
</dbReference>
<dbReference type="SUPFAM" id="SSF81321">
    <property type="entry name" value="Family A G protein-coupled receptor-like"/>
    <property type="match status" value="1"/>
</dbReference>
<evidence type="ECO:0000256" key="6">
    <source>
        <dbReference type="ARBA" id="ARBA00023136"/>
    </source>
</evidence>
<evidence type="ECO:0000256" key="4">
    <source>
        <dbReference type="ARBA" id="ARBA00022989"/>
    </source>
</evidence>
<dbReference type="PROSITE" id="PS00237">
    <property type="entry name" value="G_PROTEIN_RECEP_F1_1"/>
    <property type="match status" value="1"/>
</dbReference>
<accession>A0A4C1XB68</accession>
<dbReference type="PRINTS" id="PR00237">
    <property type="entry name" value="GPCRRHODOPSN"/>
</dbReference>
<organism evidence="11 12">
    <name type="scientific">Eumeta variegata</name>
    <name type="common">Bagworm moth</name>
    <name type="synonym">Eumeta japonica</name>
    <dbReference type="NCBI Taxonomy" id="151549"/>
    <lineage>
        <taxon>Eukaryota</taxon>
        <taxon>Metazoa</taxon>
        <taxon>Ecdysozoa</taxon>
        <taxon>Arthropoda</taxon>
        <taxon>Hexapoda</taxon>
        <taxon>Insecta</taxon>
        <taxon>Pterygota</taxon>
        <taxon>Neoptera</taxon>
        <taxon>Endopterygota</taxon>
        <taxon>Lepidoptera</taxon>
        <taxon>Glossata</taxon>
        <taxon>Ditrysia</taxon>
        <taxon>Tineoidea</taxon>
        <taxon>Psychidae</taxon>
        <taxon>Oiketicinae</taxon>
        <taxon>Eumeta</taxon>
    </lineage>
</organism>
<keyword evidence="3 9" id="KW-0812">Transmembrane</keyword>
<proteinExistence type="inferred from homology"/>
<dbReference type="Gene3D" id="1.20.1070.10">
    <property type="entry name" value="Rhodopsin 7-helix transmembrane proteins"/>
    <property type="match status" value="1"/>
</dbReference>
<dbReference type="STRING" id="151549.A0A4C1XB68"/>
<evidence type="ECO:0000256" key="2">
    <source>
        <dbReference type="ARBA" id="ARBA00010663"/>
    </source>
</evidence>
<name>A0A4C1XB68_EUMVA</name>
<keyword evidence="8 9" id="KW-0807">Transducer</keyword>
<dbReference type="PANTHER" id="PTHR45695:SF26">
    <property type="entry name" value="NEUROPEPTIDE CCHAMIDE-1 RECEPTOR"/>
    <property type="match status" value="1"/>
</dbReference>
<keyword evidence="7 9" id="KW-0675">Receptor</keyword>
<dbReference type="PANTHER" id="PTHR45695">
    <property type="entry name" value="LEUCOKININ RECEPTOR-RELATED"/>
    <property type="match status" value="1"/>
</dbReference>
<reference evidence="11 12" key="1">
    <citation type="journal article" date="2019" name="Commun. Biol.">
        <title>The bagworm genome reveals a unique fibroin gene that provides high tensile strength.</title>
        <authorList>
            <person name="Kono N."/>
            <person name="Nakamura H."/>
            <person name="Ohtoshi R."/>
            <person name="Tomita M."/>
            <person name="Numata K."/>
            <person name="Arakawa K."/>
        </authorList>
    </citation>
    <scope>NUCLEOTIDE SEQUENCE [LARGE SCALE GENOMIC DNA]</scope>
</reference>
<dbReference type="GO" id="GO:0005886">
    <property type="term" value="C:plasma membrane"/>
    <property type="evidence" value="ECO:0007669"/>
    <property type="project" value="TreeGrafter"/>
</dbReference>
<comment type="caution">
    <text evidence="11">The sequence shown here is derived from an EMBL/GenBank/DDBJ whole genome shotgun (WGS) entry which is preliminary data.</text>
</comment>
<evidence type="ECO:0000313" key="12">
    <source>
        <dbReference type="Proteomes" id="UP000299102"/>
    </source>
</evidence>
<evidence type="ECO:0000256" key="9">
    <source>
        <dbReference type="RuleBase" id="RU000688"/>
    </source>
</evidence>
<dbReference type="GO" id="GO:0008188">
    <property type="term" value="F:neuropeptide receptor activity"/>
    <property type="evidence" value="ECO:0007669"/>
    <property type="project" value="TreeGrafter"/>
</dbReference>
<dbReference type="AlphaFoldDB" id="A0A4C1XB68"/>
<dbReference type="EMBL" id="BGZK01000785">
    <property type="protein sequence ID" value="GBP60320.1"/>
    <property type="molecule type" value="Genomic_DNA"/>
</dbReference>